<dbReference type="AlphaFoldDB" id="A0AAD2E5M0"/>
<reference evidence="3" key="1">
    <citation type="submission" date="2023-05" db="EMBL/GenBank/DDBJ databases">
        <authorList>
            <person name="Huff M."/>
        </authorList>
    </citation>
    <scope>NUCLEOTIDE SEQUENCE</scope>
</reference>
<organism evidence="3 4">
    <name type="scientific">Fraxinus pennsylvanica</name>
    <dbReference type="NCBI Taxonomy" id="56036"/>
    <lineage>
        <taxon>Eukaryota</taxon>
        <taxon>Viridiplantae</taxon>
        <taxon>Streptophyta</taxon>
        <taxon>Embryophyta</taxon>
        <taxon>Tracheophyta</taxon>
        <taxon>Spermatophyta</taxon>
        <taxon>Magnoliopsida</taxon>
        <taxon>eudicotyledons</taxon>
        <taxon>Gunneridae</taxon>
        <taxon>Pentapetalae</taxon>
        <taxon>asterids</taxon>
        <taxon>lamiids</taxon>
        <taxon>Lamiales</taxon>
        <taxon>Oleaceae</taxon>
        <taxon>Oleeae</taxon>
        <taxon>Fraxinus</taxon>
    </lineage>
</organism>
<proteinExistence type="predicted"/>
<keyword evidence="2" id="KW-0472">Membrane</keyword>
<dbReference type="EMBL" id="OU503049">
    <property type="protein sequence ID" value="CAI9775691.1"/>
    <property type="molecule type" value="Genomic_DNA"/>
</dbReference>
<evidence type="ECO:0000256" key="1">
    <source>
        <dbReference type="SAM" id="MobiDB-lite"/>
    </source>
</evidence>
<feature type="transmembrane region" description="Helical" evidence="2">
    <location>
        <begin position="251"/>
        <end position="273"/>
    </location>
</feature>
<name>A0AAD2E5M0_9LAMI</name>
<feature type="region of interest" description="Disordered" evidence="1">
    <location>
        <begin position="33"/>
        <end position="103"/>
    </location>
</feature>
<feature type="compositionally biased region" description="Low complexity" evidence="1">
    <location>
        <begin position="82"/>
        <end position="94"/>
    </location>
</feature>
<sequence>MATAGINYNREARRRRIVDRGSDRLALITGRIHSIPSTPDQNDRLSSGPLGHEEKISGSLLANHDSGNQFDQPNNSDDKLEPSSTLLPTLPKNLLTHENDNDGNIESSRAAILLGGKEESSQVSSSIQTPLIDSGLQRSSRQNLLTANQICTAISASENTRICCSIAAAILVFLSYTGFPFLGWGNFRSIICFRPLYLLLITNISIVLARLLLGKQGSKERQTSSVPSIGGDGMIDQVAKALESGLLMQKIVGALFMDCSIYAVVLVCGLSVAQRLGW</sequence>
<feature type="transmembrane region" description="Helical" evidence="2">
    <location>
        <begin position="196"/>
        <end position="213"/>
    </location>
</feature>
<feature type="transmembrane region" description="Helical" evidence="2">
    <location>
        <begin position="166"/>
        <end position="184"/>
    </location>
</feature>
<keyword evidence="2" id="KW-1133">Transmembrane helix</keyword>
<protein>
    <submittedName>
        <fullName evidence="3">Uncharacterized protein</fullName>
    </submittedName>
</protein>
<gene>
    <name evidence="3" type="ORF">FPE_LOCUS23121</name>
</gene>
<dbReference type="Proteomes" id="UP000834106">
    <property type="component" value="Chromosome 14"/>
</dbReference>
<keyword evidence="2" id="KW-0812">Transmembrane</keyword>
<dbReference type="PANTHER" id="PTHR35469">
    <property type="entry name" value="TRANSMEMBRANE PROTEIN"/>
    <property type="match status" value="1"/>
</dbReference>
<keyword evidence="4" id="KW-1185">Reference proteome</keyword>
<accession>A0AAD2E5M0</accession>
<evidence type="ECO:0000313" key="4">
    <source>
        <dbReference type="Proteomes" id="UP000834106"/>
    </source>
</evidence>
<evidence type="ECO:0000313" key="3">
    <source>
        <dbReference type="EMBL" id="CAI9775691.1"/>
    </source>
</evidence>
<feature type="compositionally biased region" description="Polar residues" evidence="1">
    <location>
        <begin position="65"/>
        <end position="75"/>
    </location>
</feature>
<dbReference type="PANTHER" id="PTHR35469:SF4">
    <property type="entry name" value="TRANSMEMBRANE PROTEIN"/>
    <property type="match status" value="1"/>
</dbReference>
<evidence type="ECO:0000256" key="2">
    <source>
        <dbReference type="SAM" id="Phobius"/>
    </source>
</evidence>